<dbReference type="RefSeq" id="WP_127764835.1">
    <property type="nucleotide sequence ID" value="NZ_SADE01000001.1"/>
</dbReference>
<evidence type="ECO:0000313" key="2">
    <source>
        <dbReference type="Proteomes" id="UP000287447"/>
    </source>
</evidence>
<dbReference type="Proteomes" id="UP000287447">
    <property type="component" value="Unassembled WGS sequence"/>
</dbReference>
<protein>
    <submittedName>
        <fullName evidence="1">DUF2000 domain-containing protein</fullName>
    </submittedName>
</protein>
<dbReference type="SUPFAM" id="SSF102462">
    <property type="entry name" value="Peptidyl-tRNA hydrolase II"/>
    <property type="match status" value="1"/>
</dbReference>
<keyword evidence="2" id="KW-1185">Reference proteome</keyword>
<organism evidence="1 2">
    <name type="scientific">Hwanghaeella grinnelliae</name>
    <dbReference type="NCBI Taxonomy" id="2500179"/>
    <lineage>
        <taxon>Bacteria</taxon>
        <taxon>Pseudomonadati</taxon>
        <taxon>Pseudomonadota</taxon>
        <taxon>Alphaproteobacteria</taxon>
        <taxon>Rhodospirillales</taxon>
        <taxon>Rhodospirillaceae</taxon>
        <taxon>Hwanghaeella</taxon>
    </lineage>
</organism>
<accession>A0A437QY55</accession>
<dbReference type="InterPro" id="IPR018988">
    <property type="entry name" value="DUF2000"/>
</dbReference>
<name>A0A437QY55_9PROT</name>
<gene>
    <name evidence="1" type="ORF">EOI86_09590</name>
</gene>
<evidence type="ECO:0000313" key="1">
    <source>
        <dbReference type="EMBL" id="RVU39464.1"/>
    </source>
</evidence>
<dbReference type="Pfam" id="PF09391">
    <property type="entry name" value="DUF2000"/>
    <property type="match status" value="1"/>
</dbReference>
<dbReference type="EMBL" id="SADE01000001">
    <property type="protein sequence ID" value="RVU39464.1"/>
    <property type="molecule type" value="Genomic_DNA"/>
</dbReference>
<sequence>MQYDTKIAIAVWNGLETWRKLNAVSFLAGGLVGQSPELIGEPYADGSGTQYGAMIRQPILVYEVEKADLTKANSRALSRGEVPIIFTADLFATGNDQDNRAAVAAVPLEELDLVAIALHADRKTVDKVMKGMKLHP</sequence>
<dbReference type="OrthoDB" id="1684239at2"/>
<dbReference type="AlphaFoldDB" id="A0A437QY55"/>
<reference evidence="2" key="1">
    <citation type="submission" date="2019-01" db="EMBL/GenBank/DDBJ databases">
        <title>Gri0909 isolated from a small marine red alga.</title>
        <authorList>
            <person name="Kim J."/>
            <person name="Jeong S.E."/>
            <person name="Jeon C.O."/>
        </authorList>
    </citation>
    <scope>NUCLEOTIDE SEQUENCE [LARGE SCALE GENOMIC DNA]</scope>
    <source>
        <strain evidence="2">Gri0909</strain>
    </source>
</reference>
<proteinExistence type="predicted"/>
<dbReference type="InterPro" id="IPR023476">
    <property type="entry name" value="Pep_tRNA_hydro_II_dom_sf"/>
</dbReference>
<dbReference type="Gene3D" id="3.40.1490.10">
    <property type="entry name" value="Bit1"/>
    <property type="match status" value="1"/>
</dbReference>
<comment type="caution">
    <text evidence="1">The sequence shown here is derived from an EMBL/GenBank/DDBJ whole genome shotgun (WGS) entry which is preliminary data.</text>
</comment>